<keyword evidence="2" id="KW-1003">Cell membrane</keyword>
<dbReference type="CDD" id="cd00028">
    <property type="entry name" value="B_lectin"/>
    <property type="match status" value="1"/>
</dbReference>
<evidence type="ECO:0000256" key="12">
    <source>
        <dbReference type="ARBA" id="ARBA00048679"/>
    </source>
</evidence>
<accession>A0AAP0GJH7</accession>
<keyword evidence="14" id="KW-1133">Transmembrane helix</keyword>
<dbReference type="FunFam" id="1.10.510.10:FF:000060">
    <property type="entry name" value="G-type lectin S-receptor-like serine/threonine-protein kinase"/>
    <property type="match status" value="1"/>
</dbReference>
<feature type="transmembrane region" description="Helical" evidence="14">
    <location>
        <begin position="438"/>
        <end position="460"/>
    </location>
</feature>
<dbReference type="InterPro" id="IPR008271">
    <property type="entry name" value="Ser/Thr_kinase_AS"/>
</dbReference>
<dbReference type="SMART" id="SM00473">
    <property type="entry name" value="PAN_AP"/>
    <property type="match status" value="1"/>
</dbReference>
<protein>
    <recommendedName>
        <fullName evidence="13">Receptor-like serine/threonine-protein kinase</fullName>
        <ecNumber evidence="13">2.7.11.1</ecNumber>
    </recommendedName>
</protein>
<reference evidence="19 20" key="1">
    <citation type="submission" date="2024-04" db="EMBL/GenBank/DDBJ databases">
        <title>The reference genome of an endangered Asteraceae, Deinandra increscens subsp. villosa, native to the Central Coast of California.</title>
        <authorList>
            <person name="Guilliams M."/>
            <person name="Hasenstab-Lehman K."/>
            <person name="Meyer R."/>
            <person name="Mcevoy S."/>
        </authorList>
    </citation>
    <scope>NUCLEOTIDE SEQUENCE [LARGE SCALE GENOMIC DNA]</scope>
    <source>
        <tissue evidence="19">Leaf</tissue>
    </source>
</reference>
<evidence type="ECO:0000256" key="1">
    <source>
        <dbReference type="ARBA" id="ARBA00004251"/>
    </source>
</evidence>
<comment type="catalytic activity">
    <reaction evidence="12 13">
        <text>L-seryl-[protein] + ATP = O-phospho-L-seryl-[protein] + ADP + H(+)</text>
        <dbReference type="Rhea" id="RHEA:17989"/>
        <dbReference type="Rhea" id="RHEA-COMP:9863"/>
        <dbReference type="Rhea" id="RHEA-COMP:11604"/>
        <dbReference type="ChEBI" id="CHEBI:15378"/>
        <dbReference type="ChEBI" id="CHEBI:29999"/>
        <dbReference type="ChEBI" id="CHEBI:30616"/>
        <dbReference type="ChEBI" id="CHEBI:83421"/>
        <dbReference type="ChEBI" id="CHEBI:456216"/>
        <dbReference type="EC" id="2.7.11.1"/>
    </reaction>
</comment>
<comment type="catalytic activity">
    <reaction evidence="11 13">
        <text>L-threonyl-[protein] + ATP = O-phospho-L-threonyl-[protein] + ADP + H(+)</text>
        <dbReference type="Rhea" id="RHEA:46608"/>
        <dbReference type="Rhea" id="RHEA-COMP:11060"/>
        <dbReference type="Rhea" id="RHEA-COMP:11605"/>
        <dbReference type="ChEBI" id="CHEBI:15378"/>
        <dbReference type="ChEBI" id="CHEBI:30013"/>
        <dbReference type="ChEBI" id="CHEBI:30616"/>
        <dbReference type="ChEBI" id="CHEBI:61977"/>
        <dbReference type="ChEBI" id="CHEBI:456216"/>
        <dbReference type="EC" id="2.7.11.1"/>
    </reaction>
</comment>
<dbReference type="EMBL" id="JBCNJP010000027">
    <property type="protein sequence ID" value="KAK9052018.1"/>
    <property type="molecule type" value="Genomic_DNA"/>
</dbReference>
<dbReference type="InterPro" id="IPR036426">
    <property type="entry name" value="Bulb-type_lectin_dom_sf"/>
</dbReference>
<dbReference type="EC" id="2.7.11.1" evidence="13"/>
<dbReference type="InterPro" id="IPR000858">
    <property type="entry name" value="S_locus_glycoprot_dom"/>
</dbReference>
<evidence type="ECO:0000256" key="8">
    <source>
        <dbReference type="ARBA" id="ARBA00022840"/>
    </source>
</evidence>
<dbReference type="InterPro" id="IPR000719">
    <property type="entry name" value="Prot_kinase_dom"/>
</dbReference>
<name>A0AAP0GJH7_9ASTR</name>
<comment type="subcellular location">
    <subcellularLocation>
        <location evidence="1">Cell membrane</location>
        <topology evidence="1">Single-pass type I membrane protein</topology>
    </subcellularLocation>
</comment>
<evidence type="ECO:0000256" key="7">
    <source>
        <dbReference type="ARBA" id="ARBA00022777"/>
    </source>
</evidence>
<dbReference type="PROSITE" id="PS50011">
    <property type="entry name" value="PROTEIN_KINASE_DOM"/>
    <property type="match status" value="1"/>
</dbReference>
<keyword evidence="14" id="KW-0812">Transmembrane</keyword>
<dbReference type="InterPro" id="IPR011009">
    <property type="entry name" value="Kinase-like_dom_sf"/>
</dbReference>
<dbReference type="InterPro" id="IPR001480">
    <property type="entry name" value="Bulb-type_lectin_dom"/>
</dbReference>
<evidence type="ECO:0000256" key="14">
    <source>
        <dbReference type="SAM" id="Phobius"/>
    </source>
</evidence>
<organism evidence="19 20">
    <name type="scientific">Deinandra increscens subsp. villosa</name>
    <dbReference type="NCBI Taxonomy" id="3103831"/>
    <lineage>
        <taxon>Eukaryota</taxon>
        <taxon>Viridiplantae</taxon>
        <taxon>Streptophyta</taxon>
        <taxon>Embryophyta</taxon>
        <taxon>Tracheophyta</taxon>
        <taxon>Spermatophyta</taxon>
        <taxon>Magnoliopsida</taxon>
        <taxon>eudicotyledons</taxon>
        <taxon>Gunneridae</taxon>
        <taxon>Pentapetalae</taxon>
        <taxon>asterids</taxon>
        <taxon>campanulids</taxon>
        <taxon>Asterales</taxon>
        <taxon>Asteraceae</taxon>
        <taxon>Asteroideae</taxon>
        <taxon>Heliantheae alliance</taxon>
        <taxon>Madieae</taxon>
        <taxon>Madiinae</taxon>
        <taxon>Deinandra</taxon>
    </lineage>
</organism>
<dbReference type="Gene3D" id="2.90.10.10">
    <property type="entry name" value="Bulb-type lectin domain"/>
    <property type="match status" value="1"/>
</dbReference>
<dbReference type="Pfam" id="PF01453">
    <property type="entry name" value="B_lectin"/>
    <property type="match status" value="1"/>
</dbReference>
<dbReference type="Pfam" id="PF07714">
    <property type="entry name" value="PK_Tyr_Ser-Thr"/>
    <property type="match status" value="1"/>
</dbReference>
<dbReference type="CDD" id="cd14066">
    <property type="entry name" value="STKc_IRAK"/>
    <property type="match status" value="1"/>
</dbReference>
<evidence type="ECO:0000256" key="4">
    <source>
        <dbReference type="ARBA" id="ARBA00022679"/>
    </source>
</evidence>
<dbReference type="Gene3D" id="3.30.200.20">
    <property type="entry name" value="Phosphorylase Kinase, domain 1"/>
    <property type="match status" value="1"/>
</dbReference>
<evidence type="ECO:0000256" key="2">
    <source>
        <dbReference type="ARBA" id="ARBA00022475"/>
    </source>
</evidence>
<feature type="signal peptide" evidence="15">
    <location>
        <begin position="1"/>
        <end position="23"/>
    </location>
</feature>
<keyword evidence="20" id="KW-1185">Reference proteome</keyword>
<evidence type="ECO:0000259" key="16">
    <source>
        <dbReference type="PROSITE" id="PS50011"/>
    </source>
</evidence>
<dbReference type="InterPro" id="IPR024171">
    <property type="entry name" value="SRK-like_kinase"/>
</dbReference>
<dbReference type="Gene3D" id="1.10.510.10">
    <property type="entry name" value="Transferase(Phosphotransferase) domain 1"/>
    <property type="match status" value="1"/>
</dbReference>
<evidence type="ECO:0000259" key="18">
    <source>
        <dbReference type="PROSITE" id="PS50948"/>
    </source>
</evidence>
<comment type="caution">
    <text evidence="19">The sequence shown here is derived from an EMBL/GenBank/DDBJ whole genome shotgun (WGS) entry which is preliminary data.</text>
</comment>
<keyword evidence="3 13" id="KW-0723">Serine/threonine-protein kinase</keyword>
<evidence type="ECO:0000256" key="5">
    <source>
        <dbReference type="ARBA" id="ARBA00022729"/>
    </source>
</evidence>
<evidence type="ECO:0000256" key="11">
    <source>
        <dbReference type="ARBA" id="ARBA00047899"/>
    </source>
</evidence>
<dbReference type="PROSITE" id="PS00108">
    <property type="entry name" value="PROTEIN_KINASE_ST"/>
    <property type="match status" value="1"/>
</dbReference>
<dbReference type="GO" id="GO:0004674">
    <property type="term" value="F:protein serine/threonine kinase activity"/>
    <property type="evidence" value="ECO:0007669"/>
    <property type="project" value="UniProtKB-KW"/>
</dbReference>
<dbReference type="SMART" id="SM00108">
    <property type="entry name" value="B_lectin"/>
    <property type="match status" value="1"/>
</dbReference>
<dbReference type="SUPFAM" id="SSF51110">
    <property type="entry name" value="alpha-D-mannose-specific plant lectins"/>
    <property type="match status" value="1"/>
</dbReference>
<dbReference type="AlphaFoldDB" id="A0AAP0GJH7"/>
<dbReference type="Pfam" id="PF08276">
    <property type="entry name" value="PAN_2"/>
    <property type="match status" value="1"/>
</dbReference>
<dbReference type="SMART" id="SM00220">
    <property type="entry name" value="S_TKc"/>
    <property type="match status" value="1"/>
</dbReference>
<sequence>MAWQWLWCLVFILSSSLLPLSTSDHSITITKSISFNQTLISEGAKFALGFFTPNNSTSTYLGIWYNTIPKLTTIWVANRESPAPKNSPPVFRLSEDGNLVVLSGRKVIWTTNVLGIGLSIHSANAVLFDDGNLVLRHGEQEVWRSFDHPTDTFISGMKISSNRKTGKKMLLTSWVNDEDPRPGVFSLGIDPNRYQLYIWKENKPYWRSNVYAASFSYASGFVKYYEQVFSAYLSFTIDDDEVYAEYSTSSNLVKTRFTLDPSGQIQLTVWVKTTWLVLFQSPLVKCDLYIYCGPYTSCQKDGSISPCKCLTGFDPKSPKEWSSGNGTGGCVRNKPLRCDTGDKFIKYEGMKLPDFAVNTGNKTVIDCETECFKNCSCLAYAYENVTYEVTIVCLNWFRELVDISTNSSTGHDLFVRVHNSETAYDSQEHTSIHIRKQWIAFAVAIVSIGLLLISIFGYLWRCKRLIRKERIKKELLGFDSMSTAPGDAHNNAELVSFSLKSVLAATGSFSAKNMLGEGGFGPVYKGSLPGNRQLAVKRLSTRSSQGREEFMNELKLIAKLQHTNLVRLLGCCVEEDEKILMYEYMPNRSLDKFLFDPTLSVHLDGSTRFKIIEGIAQGLLYLHKYSRLRVIHRDLKASNVLLDETMTPKISDFGLARIFGMNQIEDKTSRVVGTYGYMAPEYALHGRFSEKSDVFSFGILLLEIVTGKRNTGSDFTEDALTVTEWAWENWMEGRGVELIDPSMRKRDTCNPVHAVKCINIGLLCAQEIMDERPTMSEVVVMLSNETATVPLPKKPAFTIHKRSQMSSNYSNNEVTMTIVEPR</sequence>
<feature type="domain" description="Apple" evidence="18">
    <location>
        <begin position="338"/>
        <end position="418"/>
    </location>
</feature>
<evidence type="ECO:0000256" key="6">
    <source>
        <dbReference type="ARBA" id="ARBA00022741"/>
    </source>
</evidence>
<dbReference type="CDD" id="cd01098">
    <property type="entry name" value="PAN_AP_plant"/>
    <property type="match status" value="1"/>
</dbReference>
<evidence type="ECO:0000256" key="13">
    <source>
        <dbReference type="PIRNR" id="PIRNR000641"/>
    </source>
</evidence>
<dbReference type="PANTHER" id="PTHR27002">
    <property type="entry name" value="RECEPTOR-LIKE SERINE/THREONINE-PROTEIN KINASE SD1-8"/>
    <property type="match status" value="1"/>
</dbReference>
<comment type="similarity">
    <text evidence="13">Belongs to the protein kinase superfamily. Ser/Thr protein kinase family.</text>
</comment>
<feature type="chain" id="PRO_5042842736" description="Receptor-like serine/threonine-protein kinase" evidence="15">
    <location>
        <begin position="24"/>
        <end position="822"/>
    </location>
</feature>
<keyword evidence="7 13" id="KW-0418">Kinase</keyword>
<proteinExistence type="inferred from homology"/>
<dbReference type="SUPFAM" id="SSF56112">
    <property type="entry name" value="Protein kinase-like (PK-like)"/>
    <property type="match status" value="1"/>
</dbReference>
<gene>
    <name evidence="19" type="ORF">SSX86_028646</name>
</gene>
<keyword evidence="9" id="KW-1015">Disulfide bond</keyword>
<keyword evidence="14" id="KW-0472">Membrane</keyword>
<dbReference type="Pfam" id="PF00954">
    <property type="entry name" value="S_locus_glycop"/>
    <property type="match status" value="1"/>
</dbReference>
<evidence type="ECO:0000256" key="9">
    <source>
        <dbReference type="ARBA" id="ARBA00023157"/>
    </source>
</evidence>
<dbReference type="GO" id="GO:0005524">
    <property type="term" value="F:ATP binding"/>
    <property type="evidence" value="ECO:0007669"/>
    <property type="project" value="UniProtKB-KW"/>
</dbReference>
<evidence type="ECO:0000256" key="15">
    <source>
        <dbReference type="SAM" id="SignalP"/>
    </source>
</evidence>
<dbReference type="PROSITE" id="PS50927">
    <property type="entry name" value="BULB_LECTIN"/>
    <property type="match status" value="1"/>
</dbReference>
<dbReference type="InterPro" id="IPR003609">
    <property type="entry name" value="Pan_app"/>
</dbReference>
<evidence type="ECO:0000313" key="20">
    <source>
        <dbReference type="Proteomes" id="UP001408789"/>
    </source>
</evidence>
<feature type="domain" description="Protein kinase" evidence="16">
    <location>
        <begin position="509"/>
        <end position="797"/>
    </location>
</feature>
<keyword evidence="5 15" id="KW-0732">Signal</keyword>
<dbReference type="PROSITE" id="PS50948">
    <property type="entry name" value="PAN"/>
    <property type="match status" value="1"/>
</dbReference>
<evidence type="ECO:0000259" key="17">
    <source>
        <dbReference type="PROSITE" id="PS50927"/>
    </source>
</evidence>
<keyword evidence="8 13" id="KW-0067">ATP-binding</keyword>
<keyword evidence="6 13" id="KW-0547">Nucleotide-binding</keyword>
<dbReference type="Proteomes" id="UP001408789">
    <property type="component" value="Unassembled WGS sequence"/>
</dbReference>
<dbReference type="PANTHER" id="PTHR27002:SF841">
    <property type="entry name" value="RECEPTOR-LIKE SERINE_THREONINE-PROTEIN KINASE"/>
    <property type="match status" value="1"/>
</dbReference>
<evidence type="ECO:0000313" key="19">
    <source>
        <dbReference type="EMBL" id="KAK9052018.1"/>
    </source>
</evidence>
<dbReference type="FunFam" id="3.30.200.20:FF:000195">
    <property type="entry name" value="G-type lectin S-receptor-like serine/threonine-protein kinase"/>
    <property type="match status" value="1"/>
</dbReference>
<dbReference type="PIRSF" id="PIRSF000641">
    <property type="entry name" value="SRK"/>
    <property type="match status" value="1"/>
</dbReference>
<evidence type="ECO:0000256" key="3">
    <source>
        <dbReference type="ARBA" id="ARBA00022527"/>
    </source>
</evidence>
<dbReference type="InterPro" id="IPR001245">
    <property type="entry name" value="Ser-Thr/Tyr_kinase_cat_dom"/>
</dbReference>
<evidence type="ECO:0000256" key="10">
    <source>
        <dbReference type="ARBA" id="ARBA00023180"/>
    </source>
</evidence>
<dbReference type="GO" id="GO:0005886">
    <property type="term" value="C:plasma membrane"/>
    <property type="evidence" value="ECO:0007669"/>
    <property type="project" value="UniProtKB-SubCell"/>
</dbReference>
<keyword evidence="4 13" id="KW-0808">Transferase</keyword>
<dbReference type="GO" id="GO:0048544">
    <property type="term" value="P:recognition of pollen"/>
    <property type="evidence" value="ECO:0007669"/>
    <property type="project" value="InterPro"/>
</dbReference>
<keyword evidence="10" id="KW-0325">Glycoprotein</keyword>
<feature type="domain" description="Bulb-type lectin" evidence="17">
    <location>
        <begin position="24"/>
        <end position="148"/>
    </location>
</feature>